<proteinExistence type="predicted"/>
<accession>A0A2I3HJ58</accession>
<dbReference type="AlphaFoldDB" id="A0A2I3HJ58"/>
<protein>
    <submittedName>
        <fullName evidence="1">Uncharacterized protein</fullName>
    </submittedName>
</protein>
<dbReference type="Proteomes" id="UP000001073">
    <property type="component" value="Chromosome 22a"/>
</dbReference>
<dbReference type="PANTHER" id="PTHR46254:SF7">
    <property type="entry name" value="PI4-KINASE N-TERMINAL DOMAIN-CONTAINING PROTEIN"/>
    <property type="match status" value="1"/>
</dbReference>
<reference evidence="1 2" key="1">
    <citation type="submission" date="2012-10" db="EMBL/GenBank/DDBJ databases">
        <authorList>
            <consortium name="Gibbon Genome Sequencing Consortium"/>
        </authorList>
    </citation>
    <scope>NUCLEOTIDE SEQUENCE [LARGE SCALE GENOMIC DNA]</scope>
</reference>
<organism evidence="1 2">
    <name type="scientific">Nomascus leucogenys</name>
    <name type="common">Northern white-cheeked gibbon</name>
    <name type="synonym">Hylobates leucogenys</name>
    <dbReference type="NCBI Taxonomy" id="61853"/>
    <lineage>
        <taxon>Eukaryota</taxon>
        <taxon>Metazoa</taxon>
        <taxon>Chordata</taxon>
        <taxon>Craniata</taxon>
        <taxon>Vertebrata</taxon>
        <taxon>Euteleostomi</taxon>
        <taxon>Mammalia</taxon>
        <taxon>Eutheria</taxon>
        <taxon>Euarchontoglires</taxon>
        <taxon>Primates</taxon>
        <taxon>Haplorrhini</taxon>
        <taxon>Catarrhini</taxon>
        <taxon>Hylobatidae</taxon>
        <taxon>Nomascus</taxon>
    </lineage>
</organism>
<name>A0A2I3HJ58_NOMLE</name>
<dbReference type="PANTHER" id="PTHR46254">
    <property type="entry name" value="PROTEIN GVQW1-RELATED"/>
    <property type="match status" value="1"/>
</dbReference>
<dbReference type="Ensembl" id="ENSNLET00000006041.2">
    <property type="protein sequence ID" value="ENSNLEP00000043663.1"/>
    <property type="gene ID" value="ENSNLEG00000004742.2"/>
</dbReference>
<evidence type="ECO:0000313" key="2">
    <source>
        <dbReference type="Proteomes" id="UP000001073"/>
    </source>
</evidence>
<keyword evidence="2" id="KW-1185">Reference proteome</keyword>
<dbReference type="GeneTree" id="ENSGT00940000161627"/>
<sequence>MRFYILQKCQSVKDSSCTTGALHSPRCLSSAVPCQATVPFFIGSLFGKEFCRNSADFLFFFFFFFSKTESCSVAQAGVQWCNLGSPQPPPPRFTQFFCLSLPSSWDYRRPPPRPANFLYF</sequence>
<reference evidence="1" key="2">
    <citation type="submission" date="2025-08" db="UniProtKB">
        <authorList>
            <consortium name="Ensembl"/>
        </authorList>
    </citation>
    <scope>IDENTIFICATION</scope>
</reference>
<dbReference type="EMBL" id="ADFV01101319">
    <property type="status" value="NOT_ANNOTATED_CDS"/>
    <property type="molecule type" value="Genomic_DNA"/>
</dbReference>
<reference evidence="1" key="3">
    <citation type="submission" date="2025-09" db="UniProtKB">
        <authorList>
            <consortium name="Ensembl"/>
        </authorList>
    </citation>
    <scope>IDENTIFICATION</scope>
</reference>
<dbReference type="InParanoid" id="A0A2I3HJ58"/>
<evidence type="ECO:0000313" key="1">
    <source>
        <dbReference type="Ensembl" id="ENSNLEP00000043663.1"/>
    </source>
</evidence>